<evidence type="ECO:0000256" key="3">
    <source>
        <dbReference type="ARBA" id="ARBA00023242"/>
    </source>
</evidence>
<dbReference type="PROSITE" id="PS51366">
    <property type="entry name" value="MI"/>
    <property type="match status" value="1"/>
</dbReference>
<dbReference type="EMBL" id="JABAYA010000407">
    <property type="protein sequence ID" value="KAF7720685.1"/>
    <property type="molecule type" value="Genomic_DNA"/>
</dbReference>
<feature type="compositionally biased region" description="Basic and acidic residues" evidence="4">
    <location>
        <begin position="230"/>
        <end position="240"/>
    </location>
</feature>
<dbReference type="SMART" id="SM00543">
    <property type="entry name" value="MIF4G"/>
    <property type="match status" value="1"/>
</dbReference>
<feature type="compositionally biased region" description="Basic and acidic residues" evidence="4">
    <location>
        <begin position="324"/>
        <end position="343"/>
    </location>
</feature>
<dbReference type="InterPro" id="IPR003890">
    <property type="entry name" value="MIF4G-like_typ-3"/>
</dbReference>
<comment type="subcellular location">
    <subcellularLocation>
        <location evidence="1">Nucleus</location>
        <location evidence="1">Nucleolus</location>
    </subcellularLocation>
</comment>
<dbReference type="InterPro" id="IPR050781">
    <property type="entry name" value="CWC22_splicing_factor"/>
</dbReference>
<feature type="compositionally biased region" description="Basic and acidic residues" evidence="4">
    <location>
        <begin position="109"/>
        <end position="127"/>
    </location>
</feature>
<dbReference type="OrthoDB" id="361797at2759"/>
<sequence>MGPQQKKGSWKNHVSGRHSGERTSSQSKKQISLPQSIREELEERESDDRTFQSHYVNRAATRKERRKQKRIDKGKRKAAHHQQRTQPVTEPPSKRQKKNNEASSTKHTSKNEQPKLAATEEKQEQKKVKTTKTTPSNEDNVKKLAKSNPHFYSLLESDNLLGQSLKDEFEQDDREIAYWEKKLGIGKKKGLGKAFEEDGLMELLGSLGGAEEQDAEDDESYLRQKRRKAKEAQRAAKMDHDAEEAMDELFADLDGSSDEDEDGENEDNEDLMDEMDESEDEQEMSDEEEEEQEEDDLDSDMGEESMMDTEGEEEEDEEDEETDKVDKNSEKKTTDSKQVDEQPKQGATKYIPPHLRKAASTKSEQQLRLQRQLQGLFNKLSESNMESILLDVEKCYGNYARHDVTSTITEMVLSSIAQKSNLLDSFVIIYATVIASLYRLIGIEFTAHFVQTLVETFEKNYHDCRKSIAHADESEEGPPGAKESKNLLTLMLELYNFQVISCVLVYDLVRMLIGHLDEQSVELLLRIVKTSGAQLRADDPAALKDIIDEIQKETAKRDPSSISIRHKFMLETLADVKNNKIKSGSALNKQGDKELVLKMKKYLNGLGKKRAVRSTEALRVSLDDIHQIETKGKWWLVGASWKDNLVGTESKYASSKVPEDLKKDQSMQEALLKLARKQGMNTDIRRSVFVTIMSAEDYVDAFENLMKLSLTEVQQREICRVLLQCTGNEKTFNPYYMLVSKKLCEYDHSFKVTYQYCLWDFLRDLGEMEVGGLERSSEAAALAGNGRSIRLSRVVNVAKFYAYLIAQGALSLSVLKSVNFMTLTDKGRIFLEIMFANIFLLSKEGGAQAVANVFGKISTLPTLAQGCVFFLHESVITGKHSSLNETEMETVRWGCKLAREILSK</sequence>
<proteinExistence type="inferred from homology"/>
<dbReference type="Pfam" id="PF02847">
    <property type="entry name" value="MA3"/>
    <property type="match status" value="1"/>
</dbReference>
<keyword evidence="3" id="KW-0539">Nucleus</keyword>
<evidence type="ECO:0000313" key="6">
    <source>
        <dbReference type="EMBL" id="KAF7720685.1"/>
    </source>
</evidence>
<reference evidence="6" key="1">
    <citation type="submission" date="2020-01" db="EMBL/GenBank/DDBJ databases">
        <title>Genome Sequencing of Three Apophysomyces-Like Fungal Strains Confirms a Novel Fungal Genus in the Mucoromycota with divergent Burkholderia-like Endosymbiotic Bacteria.</title>
        <authorList>
            <person name="Stajich J.E."/>
            <person name="Macias A.M."/>
            <person name="Carter-House D."/>
            <person name="Lovett B."/>
            <person name="Kasson L.R."/>
            <person name="Berry K."/>
            <person name="Grigoriev I."/>
            <person name="Chang Y."/>
            <person name="Spatafora J."/>
            <person name="Kasson M.T."/>
        </authorList>
    </citation>
    <scope>NUCLEOTIDE SEQUENCE</scope>
    <source>
        <strain evidence="6">NRRL A-21654</strain>
    </source>
</reference>
<name>A0A8H7BDB3_9FUNG</name>
<keyword evidence="7" id="KW-1185">Reference proteome</keyword>
<feature type="region of interest" description="Disordered" evidence="4">
    <location>
        <begin position="1"/>
        <end position="145"/>
    </location>
</feature>
<feature type="compositionally biased region" description="Acidic residues" evidence="4">
    <location>
        <begin position="241"/>
        <end position="323"/>
    </location>
</feature>
<protein>
    <submittedName>
        <fullName evidence="6">Suppressor of glycerol defect</fullName>
    </submittedName>
</protein>
<evidence type="ECO:0000313" key="7">
    <source>
        <dbReference type="Proteomes" id="UP000605846"/>
    </source>
</evidence>
<dbReference type="GO" id="GO:0003723">
    <property type="term" value="F:RNA binding"/>
    <property type="evidence" value="ECO:0007669"/>
    <property type="project" value="InterPro"/>
</dbReference>
<gene>
    <name evidence="6" type="primary">SGD1</name>
    <name evidence="6" type="ORF">EC973_006486</name>
</gene>
<dbReference type="Gene3D" id="1.25.40.180">
    <property type="match status" value="1"/>
</dbReference>
<dbReference type="InterPro" id="IPR003891">
    <property type="entry name" value="Initiation_fac_eIF4g_MI"/>
</dbReference>
<organism evidence="6 7">
    <name type="scientific">Apophysomyces ossiformis</name>
    <dbReference type="NCBI Taxonomy" id="679940"/>
    <lineage>
        <taxon>Eukaryota</taxon>
        <taxon>Fungi</taxon>
        <taxon>Fungi incertae sedis</taxon>
        <taxon>Mucoromycota</taxon>
        <taxon>Mucoromycotina</taxon>
        <taxon>Mucoromycetes</taxon>
        <taxon>Mucorales</taxon>
        <taxon>Mucorineae</taxon>
        <taxon>Mucoraceae</taxon>
        <taxon>Apophysomyces</taxon>
    </lineage>
</organism>
<dbReference type="SMART" id="SM00544">
    <property type="entry name" value="MA3"/>
    <property type="match status" value="1"/>
</dbReference>
<dbReference type="InterPro" id="IPR016024">
    <property type="entry name" value="ARM-type_fold"/>
</dbReference>
<comment type="caution">
    <text evidence="6">The sequence shown here is derived from an EMBL/GenBank/DDBJ whole genome shotgun (WGS) entry which is preliminary data.</text>
</comment>
<dbReference type="GO" id="GO:0005730">
    <property type="term" value="C:nucleolus"/>
    <property type="evidence" value="ECO:0007669"/>
    <property type="project" value="UniProtKB-SubCell"/>
</dbReference>
<evidence type="ECO:0000256" key="2">
    <source>
        <dbReference type="ARBA" id="ARBA00006856"/>
    </source>
</evidence>
<feature type="compositionally biased region" description="Basic and acidic residues" evidence="4">
    <location>
        <begin position="37"/>
        <end position="51"/>
    </location>
</feature>
<dbReference type="Pfam" id="PF02854">
    <property type="entry name" value="MIF4G"/>
    <property type="match status" value="1"/>
</dbReference>
<comment type="similarity">
    <text evidence="2">Belongs to the CWC22 family.</text>
</comment>
<dbReference type="SUPFAM" id="SSF48371">
    <property type="entry name" value="ARM repeat"/>
    <property type="match status" value="1"/>
</dbReference>
<evidence type="ECO:0000256" key="1">
    <source>
        <dbReference type="ARBA" id="ARBA00004604"/>
    </source>
</evidence>
<evidence type="ECO:0000256" key="4">
    <source>
        <dbReference type="SAM" id="MobiDB-lite"/>
    </source>
</evidence>
<dbReference type="Proteomes" id="UP000605846">
    <property type="component" value="Unassembled WGS sequence"/>
</dbReference>
<evidence type="ECO:0000259" key="5">
    <source>
        <dbReference type="PROSITE" id="PS51366"/>
    </source>
</evidence>
<accession>A0A8H7BDB3</accession>
<dbReference type="AlphaFoldDB" id="A0A8H7BDB3"/>
<feature type="region of interest" description="Disordered" evidence="4">
    <location>
        <begin position="206"/>
        <end position="357"/>
    </location>
</feature>
<feature type="compositionally biased region" description="Polar residues" evidence="4">
    <location>
        <begin position="22"/>
        <end position="35"/>
    </location>
</feature>
<dbReference type="PANTHER" id="PTHR18034:SF4">
    <property type="entry name" value="NUCLEOLAR MIF4G DOMAIN-CONTAINING PROTEIN 1"/>
    <property type="match status" value="1"/>
</dbReference>
<dbReference type="PANTHER" id="PTHR18034">
    <property type="entry name" value="CELL CYCLE CONTROL PROTEIN CWF22-RELATED"/>
    <property type="match status" value="1"/>
</dbReference>
<feature type="compositionally biased region" description="Basic residues" evidence="4">
    <location>
        <begin position="63"/>
        <end position="83"/>
    </location>
</feature>
<feature type="domain" description="MI" evidence="5">
    <location>
        <begin position="683"/>
        <end position="820"/>
    </location>
</feature>
<dbReference type="GO" id="GO:0042274">
    <property type="term" value="P:ribosomal small subunit biogenesis"/>
    <property type="evidence" value="ECO:0007669"/>
    <property type="project" value="TreeGrafter"/>
</dbReference>